<accession>A0ABP1E141</accession>
<keyword evidence="2" id="KW-1133">Transmembrane helix</keyword>
<keyword evidence="4" id="KW-1185">Reference proteome</keyword>
<feature type="compositionally biased region" description="Polar residues" evidence="1">
    <location>
        <begin position="336"/>
        <end position="347"/>
    </location>
</feature>
<feature type="transmembrane region" description="Helical" evidence="2">
    <location>
        <begin position="64"/>
        <end position="81"/>
    </location>
</feature>
<evidence type="ECO:0000313" key="4">
    <source>
        <dbReference type="Proteomes" id="UP001497453"/>
    </source>
</evidence>
<evidence type="ECO:0000313" key="3">
    <source>
        <dbReference type="EMBL" id="CAL1713781.1"/>
    </source>
</evidence>
<feature type="compositionally biased region" description="Basic and acidic residues" evidence="1">
    <location>
        <begin position="312"/>
        <end position="326"/>
    </location>
</feature>
<organism evidence="3 4">
    <name type="scientific">Somion occarium</name>
    <dbReference type="NCBI Taxonomy" id="3059160"/>
    <lineage>
        <taxon>Eukaryota</taxon>
        <taxon>Fungi</taxon>
        <taxon>Dikarya</taxon>
        <taxon>Basidiomycota</taxon>
        <taxon>Agaricomycotina</taxon>
        <taxon>Agaricomycetes</taxon>
        <taxon>Polyporales</taxon>
        <taxon>Cerrenaceae</taxon>
        <taxon>Somion</taxon>
    </lineage>
</organism>
<name>A0ABP1E141_9APHY</name>
<protein>
    <recommendedName>
        <fullName evidence="5">G-protein coupled receptors family 3 profile domain-containing protein</fullName>
    </recommendedName>
</protein>
<dbReference type="Proteomes" id="UP001497453">
    <property type="component" value="Chromosome 7"/>
</dbReference>
<evidence type="ECO:0000256" key="1">
    <source>
        <dbReference type="SAM" id="MobiDB-lite"/>
    </source>
</evidence>
<keyword evidence="2" id="KW-0472">Membrane</keyword>
<evidence type="ECO:0000256" key="2">
    <source>
        <dbReference type="SAM" id="Phobius"/>
    </source>
</evidence>
<feature type="transmembrane region" description="Helical" evidence="2">
    <location>
        <begin position="116"/>
        <end position="140"/>
    </location>
</feature>
<gene>
    <name evidence="3" type="ORF">GFSPODELE1_LOCUS9475</name>
</gene>
<evidence type="ECO:0008006" key="5">
    <source>
        <dbReference type="Google" id="ProtNLM"/>
    </source>
</evidence>
<reference evidence="4" key="1">
    <citation type="submission" date="2024-04" db="EMBL/GenBank/DDBJ databases">
        <authorList>
            <person name="Shaw F."/>
            <person name="Minotto A."/>
        </authorList>
    </citation>
    <scope>NUCLEOTIDE SEQUENCE [LARGE SCALE GENOMIC DNA]</scope>
</reference>
<keyword evidence="2" id="KW-0812">Transmembrane</keyword>
<dbReference type="EMBL" id="OZ037950">
    <property type="protein sequence ID" value="CAL1713781.1"/>
    <property type="molecule type" value="Genomic_DNA"/>
</dbReference>
<sequence length="397" mass="44036">MLSCVYTYLQPDRGVYLDPRQGRYALLSSVPPSSPHTVTVLPDDVLTCIAIEGNPDLAGIGVRVAFYIQSAINTLLVIVSPRDSVPSAWAGTLLTTSLVIAAIVQKVNHTLTLHHATLIMNFATLSCISSFAVAPMLPIWRLRPSEYYAQELARNAVHDAGGDDQSNIIESPFYINRQKKHIKAAQNRERVILALALLTQVVLQWTWGIILFVSPTYSQKECSGDTDRPKQVIFWGNTVSFILWCLYLISSEWQRSLNHISEGEDDFGGFGQVTAIFLSLAPLWSLSVALYKYPSLRRRQERHRQRVAAGGGEREYIPTQHSDESRSLLAPLDHSPQPSGTAESFQLSDLGPTPLSQSGSSHRRAADSSRGNIYVVTVPSPEMGLMDWEYHPDSPVH</sequence>
<feature type="transmembrane region" description="Helical" evidence="2">
    <location>
        <begin position="87"/>
        <end position="104"/>
    </location>
</feature>
<proteinExistence type="predicted"/>
<feature type="transmembrane region" description="Helical" evidence="2">
    <location>
        <begin position="232"/>
        <end position="250"/>
    </location>
</feature>
<feature type="region of interest" description="Disordered" evidence="1">
    <location>
        <begin position="302"/>
        <end position="373"/>
    </location>
</feature>
<feature type="transmembrane region" description="Helical" evidence="2">
    <location>
        <begin position="270"/>
        <end position="291"/>
    </location>
</feature>
<feature type="transmembrane region" description="Helical" evidence="2">
    <location>
        <begin position="191"/>
        <end position="212"/>
    </location>
</feature>